<name>A0A0B7AEN3_9EUPU</name>
<keyword evidence="2" id="KW-0479">Metal-binding</keyword>
<dbReference type="EMBL" id="HACG01031540">
    <property type="protein sequence ID" value="CEK78405.1"/>
    <property type="molecule type" value="Transcribed_RNA"/>
</dbReference>
<evidence type="ECO:0000256" key="2">
    <source>
        <dbReference type="ARBA" id="ARBA00022723"/>
    </source>
</evidence>
<dbReference type="Pfam" id="PF13499">
    <property type="entry name" value="EF-hand_7"/>
    <property type="match status" value="1"/>
</dbReference>
<dbReference type="InterPro" id="IPR011992">
    <property type="entry name" value="EF-hand-dom_pair"/>
</dbReference>
<evidence type="ECO:0000259" key="5">
    <source>
        <dbReference type="PROSITE" id="PS50222"/>
    </source>
</evidence>
<dbReference type="PANTHER" id="PTHR23055:SF172">
    <property type="entry name" value="EF-HAND DOMAIN-CONTAINING PROTEIN"/>
    <property type="match status" value="1"/>
</dbReference>
<dbReference type="AlphaFoldDB" id="A0A0B7AEN3"/>
<dbReference type="SUPFAM" id="SSF47473">
    <property type="entry name" value="EF-hand"/>
    <property type="match status" value="1"/>
</dbReference>
<dbReference type="InterPro" id="IPR028846">
    <property type="entry name" value="Recoverin"/>
</dbReference>
<dbReference type="InterPro" id="IPR018247">
    <property type="entry name" value="EF_Hand_1_Ca_BS"/>
</dbReference>
<dbReference type="PRINTS" id="PR00450">
    <property type="entry name" value="RECOVERIN"/>
</dbReference>
<evidence type="ECO:0000256" key="1">
    <source>
        <dbReference type="ARBA" id="ARBA00006049"/>
    </source>
</evidence>
<accession>A0A0B7AEN3</accession>
<evidence type="ECO:0000256" key="3">
    <source>
        <dbReference type="ARBA" id="ARBA00022737"/>
    </source>
</evidence>
<dbReference type="FunFam" id="1.10.238.10:FF:000009">
    <property type="entry name" value="Visinin-like protein 1"/>
    <property type="match status" value="1"/>
</dbReference>
<dbReference type="Gene3D" id="1.10.238.10">
    <property type="entry name" value="EF-hand"/>
    <property type="match status" value="1"/>
</dbReference>
<dbReference type="Pfam" id="PF13405">
    <property type="entry name" value="EF-hand_6"/>
    <property type="match status" value="1"/>
</dbReference>
<dbReference type="PROSITE" id="PS50222">
    <property type="entry name" value="EF_HAND_2"/>
    <property type="match status" value="3"/>
</dbReference>
<feature type="domain" description="EF-hand" evidence="5">
    <location>
        <begin position="96"/>
        <end position="131"/>
    </location>
</feature>
<dbReference type="PROSITE" id="PS00018">
    <property type="entry name" value="EF_HAND_1"/>
    <property type="match status" value="3"/>
</dbReference>
<dbReference type="CDD" id="cd00051">
    <property type="entry name" value="EFh"/>
    <property type="match status" value="2"/>
</dbReference>
<dbReference type="SMART" id="SM00054">
    <property type="entry name" value="EFh"/>
    <property type="match status" value="3"/>
</dbReference>
<dbReference type="PANTHER" id="PTHR23055">
    <property type="entry name" value="CALCIUM BINDING PROTEINS"/>
    <property type="match status" value="1"/>
</dbReference>
<keyword evidence="4" id="KW-0106">Calcium</keyword>
<keyword evidence="3" id="KW-0677">Repeat</keyword>
<gene>
    <name evidence="6" type="primary">ORF109992</name>
</gene>
<dbReference type="GO" id="GO:0005509">
    <property type="term" value="F:calcium ion binding"/>
    <property type="evidence" value="ECO:0007669"/>
    <property type="project" value="InterPro"/>
</dbReference>
<reference evidence="6" key="1">
    <citation type="submission" date="2014-12" db="EMBL/GenBank/DDBJ databases">
        <title>Insight into the proteome of Arion vulgaris.</title>
        <authorList>
            <person name="Aradska J."/>
            <person name="Bulat T."/>
            <person name="Smidak R."/>
            <person name="Sarate P."/>
            <person name="Gangsoo J."/>
            <person name="Sialana F."/>
            <person name="Bilban M."/>
            <person name="Lubec G."/>
        </authorList>
    </citation>
    <scope>NUCLEOTIDE SEQUENCE</scope>
    <source>
        <tissue evidence="6">Skin</tissue>
    </source>
</reference>
<protein>
    <recommendedName>
        <fullName evidence="5">EF-hand domain-containing protein</fullName>
    </recommendedName>
</protein>
<dbReference type="InterPro" id="IPR002048">
    <property type="entry name" value="EF_hand_dom"/>
</dbReference>
<proteinExistence type="inferred from homology"/>
<organism evidence="6">
    <name type="scientific">Arion vulgaris</name>
    <dbReference type="NCBI Taxonomy" id="1028688"/>
    <lineage>
        <taxon>Eukaryota</taxon>
        <taxon>Metazoa</taxon>
        <taxon>Spiralia</taxon>
        <taxon>Lophotrochozoa</taxon>
        <taxon>Mollusca</taxon>
        <taxon>Gastropoda</taxon>
        <taxon>Heterobranchia</taxon>
        <taxon>Euthyneura</taxon>
        <taxon>Panpulmonata</taxon>
        <taxon>Eupulmonata</taxon>
        <taxon>Stylommatophora</taxon>
        <taxon>Helicina</taxon>
        <taxon>Arionoidea</taxon>
        <taxon>Arionidae</taxon>
        <taxon>Arion</taxon>
    </lineage>
</organism>
<sequence>MGNRATKLTEDELKELESCTYFDRKELQKWFKDFVRDCPEGQLKLEEFQGIYQQFFPHGNPDKFASYVFHTFDADQDGSISFKEFIRALSITSRGTLDEKLEWAFSLYDLDNDGQITRSEMEEIVGAIYNMVGNLIDLPKEENTPQKRVDLVFQQMDLNHDDTLTKQEFCEGSKCDPWIVQALSMEFPNNQQ</sequence>
<comment type="similarity">
    <text evidence="1">Belongs to the recoverin family.</text>
</comment>
<feature type="domain" description="EF-hand" evidence="5">
    <location>
        <begin position="60"/>
        <end position="95"/>
    </location>
</feature>
<feature type="domain" description="EF-hand" evidence="5">
    <location>
        <begin position="144"/>
        <end position="179"/>
    </location>
</feature>
<evidence type="ECO:0000256" key="4">
    <source>
        <dbReference type="ARBA" id="ARBA00022837"/>
    </source>
</evidence>
<evidence type="ECO:0000313" key="6">
    <source>
        <dbReference type="EMBL" id="CEK78405.1"/>
    </source>
</evidence>